<proteinExistence type="predicted"/>
<dbReference type="GO" id="GO:0015074">
    <property type="term" value="P:DNA integration"/>
    <property type="evidence" value="ECO:0007669"/>
    <property type="project" value="InterPro"/>
</dbReference>
<dbReference type="KEGG" id="amuc:Pan181_14350"/>
<sequence length="90" mass="10074">MNCPTALLETIGLLLSAPTTLAPSSTVVESGSLRWTYLFSVHYEYANLEPVRLGVFKYIDVFYNRQRLHQTLGYKTPEAFEAEYAPAVAA</sequence>
<dbReference type="InterPro" id="IPR001584">
    <property type="entry name" value="Integrase_cat-core"/>
</dbReference>
<protein>
    <recommendedName>
        <fullName evidence="1">Integrase catalytic domain-containing protein</fullName>
    </recommendedName>
</protein>
<organism evidence="2 3">
    <name type="scientific">Aeoliella mucimassa</name>
    <dbReference type="NCBI Taxonomy" id="2527972"/>
    <lineage>
        <taxon>Bacteria</taxon>
        <taxon>Pseudomonadati</taxon>
        <taxon>Planctomycetota</taxon>
        <taxon>Planctomycetia</taxon>
        <taxon>Pirellulales</taxon>
        <taxon>Lacipirellulaceae</taxon>
        <taxon>Aeoliella</taxon>
    </lineage>
</organism>
<evidence type="ECO:0000313" key="3">
    <source>
        <dbReference type="Proteomes" id="UP000315750"/>
    </source>
</evidence>
<dbReference type="OrthoDB" id="1551417at2"/>
<reference evidence="2 3" key="1">
    <citation type="submission" date="2019-02" db="EMBL/GenBank/DDBJ databases">
        <title>Deep-cultivation of Planctomycetes and their phenomic and genomic characterization uncovers novel biology.</title>
        <authorList>
            <person name="Wiegand S."/>
            <person name="Jogler M."/>
            <person name="Boedeker C."/>
            <person name="Pinto D."/>
            <person name="Vollmers J."/>
            <person name="Rivas-Marin E."/>
            <person name="Kohn T."/>
            <person name="Peeters S.H."/>
            <person name="Heuer A."/>
            <person name="Rast P."/>
            <person name="Oberbeckmann S."/>
            <person name="Bunk B."/>
            <person name="Jeske O."/>
            <person name="Meyerdierks A."/>
            <person name="Storesund J.E."/>
            <person name="Kallscheuer N."/>
            <person name="Luecker S."/>
            <person name="Lage O.M."/>
            <person name="Pohl T."/>
            <person name="Merkel B.J."/>
            <person name="Hornburger P."/>
            <person name="Mueller R.-W."/>
            <person name="Bruemmer F."/>
            <person name="Labrenz M."/>
            <person name="Spormann A.M."/>
            <person name="Op den Camp H."/>
            <person name="Overmann J."/>
            <person name="Amann R."/>
            <person name="Jetten M.S.M."/>
            <person name="Mascher T."/>
            <person name="Medema M.H."/>
            <person name="Devos D.P."/>
            <person name="Kaster A.-K."/>
            <person name="Ovreas L."/>
            <person name="Rohde M."/>
            <person name="Galperin M.Y."/>
            <person name="Jogler C."/>
        </authorList>
    </citation>
    <scope>NUCLEOTIDE SEQUENCE [LARGE SCALE GENOMIC DNA]</scope>
    <source>
        <strain evidence="2 3">Pan181</strain>
    </source>
</reference>
<dbReference type="Pfam" id="PF13333">
    <property type="entry name" value="rve_2"/>
    <property type="match status" value="1"/>
</dbReference>
<dbReference type="EMBL" id="CP036278">
    <property type="protein sequence ID" value="QDU55249.1"/>
    <property type="molecule type" value="Genomic_DNA"/>
</dbReference>
<dbReference type="Proteomes" id="UP000315750">
    <property type="component" value="Chromosome"/>
</dbReference>
<feature type="domain" description="Integrase catalytic" evidence="1">
    <location>
        <begin position="42"/>
        <end position="81"/>
    </location>
</feature>
<evidence type="ECO:0000259" key="1">
    <source>
        <dbReference type="Pfam" id="PF13333"/>
    </source>
</evidence>
<dbReference type="RefSeq" id="WP_145246128.1">
    <property type="nucleotide sequence ID" value="NZ_CP036278.1"/>
</dbReference>
<keyword evidence="3" id="KW-1185">Reference proteome</keyword>
<evidence type="ECO:0000313" key="2">
    <source>
        <dbReference type="EMBL" id="QDU55249.1"/>
    </source>
</evidence>
<name>A0A518AKJ4_9BACT</name>
<accession>A0A518AKJ4</accession>
<dbReference type="AlphaFoldDB" id="A0A518AKJ4"/>
<gene>
    <name evidence="2" type="ORF">Pan181_14350</name>
</gene>